<evidence type="ECO:0000313" key="2">
    <source>
        <dbReference type="Proteomes" id="UP000001992"/>
    </source>
</evidence>
<name>A5UNM4_METS3</name>
<proteinExistence type="predicted"/>
<reference evidence="1 2" key="1">
    <citation type="journal article" date="2007" name="Proc. Natl. Acad. Sci. U.S.A.">
        <title>Genomic and metabolic adaptations of Methanobrevibacter smithii to the human gut.</title>
        <authorList>
            <person name="Samuel B.S."/>
            <person name="Hansen E.E."/>
            <person name="Manchester J.K."/>
            <person name="Coutinho P.M."/>
            <person name="Henrissat B."/>
            <person name="Fulton R."/>
            <person name="Latreille P."/>
            <person name="Kim K."/>
            <person name="Wilson R.K."/>
            <person name="Gordon J.I."/>
        </authorList>
    </citation>
    <scope>NUCLEOTIDE SEQUENCE [LARGE SCALE GENOMIC DNA]</scope>
    <source>
        <strain evidence="2">ATCC 35061 / DSM 861 / OCM 144 / PS</strain>
    </source>
</reference>
<dbReference type="Proteomes" id="UP000001992">
    <property type="component" value="Chromosome"/>
</dbReference>
<keyword evidence="2" id="KW-1185">Reference proteome</keyword>
<dbReference type="EMBL" id="CP000678">
    <property type="protein sequence ID" value="ABQ87802.1"/>
    <property type="molecule type" value="Genomic_DNA"/>
</dbReference>
<dbReference type="KEGG" id="msi:Msm_1597"/>
<dbReference type="GeneID" id="78818239"/>
<evidence type="ECO:0000313" key="1">
    <source>
        <dbReference type="EMBL" id="ABQ87802.1"/>
    </source>
</evidence>
<dbReference type="BioCyc" id="MSMI420247:GHWZ-1637-MONOMER"/>
<gene>
    <name evidence="1" type="ordered locus">Msm_1597</name>
</gene>
<dbReference type="EnsemblBacteria" id="ABQ87802">
    <property type="protein sequence ID" value="ABQ87802"/>
    <property type="gene ID" value="Msm_1597"/>
</dbReference>
<dbReference type="HOGENOM" id="CLU_3148026_0_0_2"/>
<organism evidence="1 2">
    <name type="scientific">Methanobrevibacter smithii (strain ATCC 35061 / DSM 861 / OCM 144 / PS)</name>
    <dbReference type="NCBI Taxonomy" id="420247"/>
    <lineage>
        <taxon>Archaea</taxon>
        <taxon>Methanobacteriati</taxon>
        <taxon>Methanobacteriota</taxon>
        <taxon>Methanomada group</taxon>
        <taxon>Methanobacteria</taxon>
        <taxon>Methanobacteriales</taxon>
        <taxon>Methanobacteriaceae</taxon>
        <taxon>Methanobrevibacter</taxon>
    </lineage>
</organism>
<dbReference type="RefSeq" id="WP_011954620.1">
    <property type="nucleotide sequence ID" value="NC_009515.1"/>
</dbReference>
<protein>
    <submittedName>
        <fullName evidence="1">Uncharacterized protein</fullName>
    </submittedName>
</protein>
<dbReference type="AlphaFoldDB" id="A5UNM4"/>
<dbReference type="PATRIC" id="fig|420247.28.peg.1587"/>
<accession>A5UNM4</accession>
<sequence>MDIVLGGYQNIHGDNKQIVLPFKNSDESYFEDTANCIDLVKINPVKIK</sequence>